<protein>
    <submittedName>
        <fullName evidence="6">TetR family transcriptional regulator</fullName>
    </submittedName>
</protein>
<dbReference type="Pfam" id="PF00440">
    <property type="entry name" value="TetR_N"/>
    <property type="match status" value="1"/>
</dbReference>
<dbReference type="InterPro" id="IPR050109">
    <property type="entry name" value="HTH-type_TetR-like_transc_reg"/>
</dbReference>
<gene>
    <name evidence="6" type="ORF">C7Y72_20845</name>
</gene>
<evidence type="ECO:0000313" key="7">
    <source>
        <dbReference type="Proteomes" id="UP000240739"/>
    </source>
</evidence>
<accession>A0A2T4UCX8</accession>
<evidence type="ECO:0000313" key="6">
    <source>
        <dbReference type="EMBL" id="PTL55021.1"/>
    </source>
</evidence>
<dbReference type="Gene3D" id="1.10.357.10">
    <property type="entry name" value="Tetracycline Repressor, domain 2"/>
    <property type="match status" value="1"/>
</dbReference>
<comment type="caution">
    <text evidence="6">The sequence shown here is derived from an EMBL/GenBank/DDBJ whole genome shotgun (WGS) entry which is preliminary data.</text>
</comment>
<keyword evidence="3" id="KW-0804">Transcription</keyword>
<dbReference type="Pfam" id="PF18556">
    <property type="entry name" value="TetR_C_35"/>
    <property type="match status" value="1"/>
</dbReference>
<dbReference type="PRINTS" id="PR00455">
    <property type="entry name" value="HTHTETR"/>
</dbReference>
<name>A0A2T4UCX8_9ACTN</name>
<dbReference type="InterPro" id="IPR001647">
    <property type="entry name" value="HTH_TetR"/>
</dbReference>
<reference evidence="6 7" key="1">
    <citation type="submission" date="2018-03" db="EMBL/GenBank/DDBJ databases">
        <title>Aquarubrobacter algicola gen. nov., sp. nov., a novel actinobacterium isolated from shallow eutrophic lake during the end of cyanobacterial harmful algal blooms.</title>
        <authorList>
            <person name="Chun S.J."/>
        </authorList>
    </citation>
    <scope>NUCLEOTIDE SEQUENCE [LARGE SCALE GENOMIC DNA]</scope>
    <source>
        <strain evidence="6 7">Seoho-28</strain>
    </source>
</reference>
<dbReference type="PROSITE" id="PS50977">
    <property type="entry name" value="HTH_TETR_2"/>
    <property type="match status" value="1"/>
</dbReference>
<proteinExistence type="predicted"/>
<dbReference type="InterPro" id="IPR009057">
    <property type="entry name" value="Homeodomain-like_sf"/>
</dbReference>
<dbReference type="GO" id="GO:0000976">
    <property type="term" value="F:transcription cis-regulatory region binding"/>
    <property type="evidence" value="ECO:0007669"/>
    <property type="project" value="TreeGrafter"/>
</dbReference>
<dbReference type="PANTHER" id="PTHR30055:SF234">
    <property type="entry name" value="HTH-TYPE TRANSCRIPTIONAL REGULATOR BETI"/>
    <property type="match status" value="1"/>
</dbReference>
<feature type="domain" description="HTH tetR-type" evidence="5">
    <location>
        <begin position="38"/>
        <end position="98"/>
    </location>
</feature>
<evidence type="ECO:0000259" key="5">
    <source>
        <dbReference type="PROSITE" id="PS50977"/>
    </source>
</evidence>
<evidence type="ECO:0000256" key="2">
    <source>
        <dbReference type="ARBA" id="ARBA00023125"/>
    </source>
</evidence>
<keyword evidence="1" id="KW-0805">Transcription regulation</keyword>
<dbReference type="SUPFAM" id="SSF46689">
    <property type="entry name" value="Homeodomain-like"/>
    <property type="match status" value="1"/>
</dbReference>
<evidence type="ECO:0000256" key="1">
    <source>
        <dbReference type="ARBA" id="ARBA00023015"/>
    </source>
</evidence>
<keyword evidence="2 4" id="KW-0238">DNA-binding</keyword>
<dbReference type="PANTHER" id="PTHR30055">
    <property type="entry name" value="HTH-TYPE TRANSCRIPTIONAL REGULATOR RUTR"/>
    <property type="match status" value="1"/>
</dbReference>
<dbReference type="EMBL" id="PYYB01000004">
    <property type="protein sequence ID" value="PTL55021.1"/>
    <property type="molecule type" value="Genomic_DNA"/>
</dbReference>
<evidence type="ECO:0000256" key="4">
    <source>
        <dbReference type="PROSITE-ProRule" id="PRU00335"/>
    </source>
</evidence>
<organism evidence="6 7">
    <name type="scientific">Paraconexibacter algicola</name>
    <dbReference type="NCBI Taxonomy" id="2133960"/>
    <lineage>
        <taxon>Bacteria</taxon>
        <taxon>Bacillati</taxon>
        <taxon>Actinomycetota</taxon>
        <taxon>Thermoleophilia</taxon>
        <taxon>Solirubrobacterales</taxon>
        <taxon>Paraconexibacteraceae</taxon>
        <taxon>Paraconexibacter</taxon>
    </lineage>
</organism>
<dbReference type="GO" id="GO:0003700">
    <property type="term" value="F:DNA-binding transcription factor activity"/>
    <property type="evidence" value="ECO:0007669"/>
    <property type="project" value="TreeGrafter"/>
</dbReference>
<evidence type="ECO:0000256" key="3">
    <source>
        <dbReference type="ARBA" id="ARBA00023163"/>
    </source>
</evidence>
<dbReference type="AlphaFoldDB" id="A0A2T4UCX8"/>
<keyword evidence="7" id="KW-1185">Reference proteome</keyword>
<dbReference type="Proteomes" id="UP000240739">
    <property type="component" value="Unassembled WGS sequence"/>
</dbReference>
<dbReference type="InterPro" id="IPR040611">
    <property type="entry name" value="AlkX_C"/>
</dbReference>
<sequence>MVGDPRRLGLPGLRGTRQGRLRARGVRRRAPYAQAAKELLRESLLDGARELLAERDWADVTMAQIAAAAGVSRQTVYNEFGSREEFAQALVVREAERFVAAVHEAVRANAADPVKALAAAFEVFLLAAEEDPLVRAVLTGQGSEELLALVTTQGEPVLQRATEQLQAVVLEHWDGLRPAQARLLSEAVVRLAISYATLPSGPSAMTAAQVSALLGPFVRDALGT</sequence>
<feature type="DNA-binding region" description="H-T-H motif" evidence="4">
    <location>
        <begin position="61"/>
        <end position="80"/>
    </location>
</feature>